<accession>A0A402D2K7</accession>
<name>A0A402D2K7_9BACT</name>
<organism evidence="1 2">
    <name type="scientific">Capsulimonas corticalis</name>
    <dbReference type="NCBI Taxonomy" id="2219043"/>
    <lineage>
        <taxon>Bacteria</taxon>
        <taxon>Bacillati</taxon>
        <taxon>Armatimonadota</taxon>
        <taxon>Armatimonadia</taxon>
        <taxon>Capsulimonadales</taxon>
        <taxon>Capsulimonadaceae</taxon>
        <taxon>Capsulimonas</taxon>
    </lineage>
</organism>
<proteinExistence type="predicted"/>
<protein>
    <submittedName>
        <fullName evidence="1">Uncharacterized protein</fullName>
    </submittedName>
</protein>
<dbReference type="AlphaFoldDB" id="A0A402D2K7"/>
<keyword evidence="2" id="KW-1185">Reference proteome</keyword>
<reference evidence="1 2" key="1">
    <citation type="journal article" date="2019" name="Int. J. Syst. Evol. Microbiol.">
        <title>Capsulimonas corticalis gen. nov., sp. nov., an aerobic capsulated bacterium, of a novel bacterial order, Capsulimonadales ord. nov., of the class Armatimonadia of the phylum Armatimonadetes.</title>
        <authorList>
            <person name="Li J."/>
            <person name="Kudo C."/>
            <person name="Tonouchi A."/>
        </authorList>
    </citation>
    <scope>NUCLEOTIDE SEQUENCE [LARGE SCALE GENOMIC DNA]</scope>
    <source>
        <strain evidence="1 2">AX-7</strain>
    </source>
</reference>
<dbReference type="EMBL" id="AP025739">
    <property type="protein sequence ID" value="BDI29969.1"/>
    <property type="molecule type" value="Genomic_DNA"/>
</dbReference>
<evidence type="ECO:0000313" key="2">
    <source>
        <dbReference type="Proteomes" id="UP000287394"/>
    </source>
</evidence>
<dbReference type="Gene3D" id="3.30.70.1060">
    <property type="entry name" value="Dimeric alpha+beta barrel"/>
    <property type="match status" value="1"/>
</dbReference>
<dbReference type="SUPFAM" id="SSF54909">
    <property type="entry name" value="Dimeric alpha+beta barrel"/>
    <property type="match status" value="1"/>
</dbReference>
<dbReference type="Proteomes" id="UP000287394">
    <property type="component" value="Chromosome"/>
</dbReference>
<dbReference type="RefSeq" id="WP_119323724.1">
    <property type="nucleotide sequence ID" value="NZ_AP025739.1"/>
</dbReference>
<dbReference type="InterPro" id="IPR011008">
    <property type="entry name" value="Dimeric_a/b-barrel"/>
</dbReference>
<dbReference type="OrthoDB" id="676483at2"/>
<sequence>MNEYVLLVRVDRSALAPEQVQAIQSGWGPVLEKWVARGQYVTSNLIVGDGYVLSGPDRETTQGVVSGNGGAVVSTITLLAETIEEAIELAKVCPPLNFGGSVEVRLRQPPVVIPGN</sequence>
<dbReference type="KEGG" id="ccot:CCAX7_20200"/>
<evidence type="ECO:0000313" key="1">
    <source>
        <dbReference type="EMBL" id="BDI29969.1"/>
    </source>
</evidence>
<gene>
    <name evidence="1" type="ORF">CCAX7_20200</name>
</gene>